<evidence type="ECO:0000256" key="9">
    <source>
        <dbReference type="ARBA" id="ARBA00022741"/>
    </source>
</evidence>
<evidence type="ECO:0000313" key="15">
    <source>
        <dbReference type="EMBL" id="RUM04555.1"/>
    </source>
</evidence>
<evidence type="ECO:0000256" key="8">
    <source>
        <dbReference type="ARBA" id="ARBA00022737"/>
    </source>
</evidence>
<protein>
    <recommendedName>
        <fullName evidence="3">Blue-light-activated histidine kinase</fullName>
        <ecNumber evidence="2">2.7.13.3</ecNumber>
    </recommendedName>
</protein>
<gene>
    <name evidence="15" type="ORF">EEQ99_03255</name>
</gene>
<keyword evidence="7" id="KW-0808">Transferase</keyword>
<dbReference type="EC" id="2.7.13.3" evidence="2"/>
<evidence type="ECO:0000256" key="6">
    <source>
        <dbReference type="ARBA" id="ARBA00022643"/>
    </source>
</evidence>
<evidence type="ECO:0000256" key="7">
    <source>
        <dbReference type="ARBA" id="ARBA00022679"/>
    </source>
</evidence>
<dbReference type="PANTHER" id="PTHR41523:SF8">
    <property type="entry name" value="ETHYLENE RESPONSE SENSOR PROTEIN"/>
    <property type="match status" value="1"/>
</dbReference>
<feature type="domain" description="PAC" evidence="14">
    <location>
        <begin position="88"/>
        <end position="140"/>
    </location>
</feature>
<keyword evidence="12" id="KW-0843">Virulence</keyword>
<dbReference type="RefSeq" id="WP_028755970.1">
    <property type="nucleotide sequence ID" value="NZ_BMFI01000002.1"/>
</dbReference>
<dbReference type="InterPro" id="IPR000014">
    <property type="entry name" value="PAS"/>
</dbReference>
<dbReference type="SMART" id="SM00911">
    <property type="entry name" value="HWE_HK"/>
    <property type="match status" value="1"/>
</dbReference>
<reference evidence="15 16" key="1">
    <citation type="journal article" date="2015" name="Int. J. Syst. Evol. Microbiol.">
        <title>Rhizobium anhuiense sp. nov., isolated from effective nodules of Vicia faba and Pisum sativum.</title>
        <authorList>
            <person name="Zhang Y.J."/>
            <person name="Zheng W.T."/>
            <person name="Everall I."/>
            <person name="Young J.P."/>
            <person name="Zhang X.X."/>
            <person name="Tian C.F."/>
            <person name="Sui X.H."/>
            <person name="Wang E.T."/>
            <person name="Chen W.X."/>
        </authorList>
    </citation>
    <scope>NUCLEOTIDE SEQUENCE [LARGE SCALE GENOMIC DNA]</scope>
    <source>
        <strain evidence="15 16">CCBAU 23252</strain>
    </source>
</reference>
<accession>A0A3S0T1S4</accession>
<evidence type="ECO:0000256" key="10">
    <source>
        <dbReference type="ARBA" id="ARBA00022777"/>
    </source>
</evidence>
<dbReference type="Proteomes" id="UP000273611">
    <property type="component" value="Unassembled WGS sequence"/>
</dbReference>
<keyword evidence="6" id="KW-0288">FMN</keyword>
<dbReference type="SMART" id="SM00091">
    <property type="entry name" value="PAS"/>
    <property type="match status" value="1"/>
</dbReference>
<dbReference type="InterPro" id="IPR000700">
    <property type="entry name" value="PAS-assoc_C"/>
</dbReference>
<dbReference type="GO" id="GO:0006355">
    <property type="term" value="P:regulation of DNA-templated transcription"/>
    <property type="evidence" value="ECO:0007669"/>
    <property type="project" value="InterPro"/>
</dbReference>
<evidence type="ECO:0000256" key="11">
    <source>
        <dbReference type="ARBA" id="ARBA00022840"/>
    </source>
</evidence>
<dbReference type="InterPro" id="IPR013767">
    <property type="entry name" value="PAS_fold"/>
</dbReference>
<dbReference type="NCBIfam" id="TIGR00229">
    <property type="entry name" value="sensory_box"/>
    <property type="match status" value="1"/>
</dbReference>
<evidence type="ECO:0000259" key="13">
    <source>
        <dbReference type="PROSITE" id="PS50112"/>
    </source>
</evidence>
<dbReference type="PANTHER" id="PTHR41523">
    <property type="entry name" value="TWO-COMPONENT SYSTEM SENSOR PROTEIN"/>
    <property type="match status" value="1"/>
</dbReference>
<comment type="catalytic activity">
    <reaction evidence="1">
        <text>ATP + protein L-histidine = ADP + protein N-phospho-L-histidine.</text>
        <dbReference type="EC" id="2.7.13.3"/>
    </reaction>
</comment>
<evidence type="ECO:0000256" key="2">
    <source>
        <dbReference type="ARBA" id="ARBA00012438"/>
    </source>
</evidence>
<name>A0A3S0T1S4_9HYPH</name>
<dbReference type="InterPro" id="IPR035965">
    <property type="entry name" value="PAS-like_dom_sf"/>
</dbReference>
<evidence type="ECO:0000256" key="12">
    <source>
        <dbReference type="ARBA" id="ARBA00023026"/>
    </source>
</evidence>
<evidence type="ECO:0000313" key="16">
    <source>
        <dbReference type="Proteomes" id="UP000273611"/>
    </source>
</evidence>
<feature type="domain" description="PAS" evidence="13">
    <location>
        <begin position="13"/>
        <end position="86"/>
    </location>
</feature>
<organism evidence="15 16">
    <name type="scientific">Rhizobium anhuiense</name>
    <dbReference type="NCBI Taxonomy" id="1184720"/>
    <lineage>
        <taxon>Bacteria</taxon>
        <taxon>Pseudomonadati</taxon>
        <taxon>Pseudomonadota</taxon>
        <taxon>Alphaproteobacteria</taxon>
        <taxon>Hyphomicrobiales</taxon>
        <taxon>Rhizobiaceae</taxon>
        <taxon>Rhizobium/Agrobacterium group</taxon>
        <taxon>Rhizobium</taxon>
    </lineage>
</organism>
<dbReference type="Gene3D" id="3.30.450.20">
    <property type="entry name" value="PAS domain"/>
    <property type="match status" value="1"/>
</dbReference>
<evidence type="ECO:0000256" key="1">
    <source>
        <dbReference type="ARBA" id="ARBA00000085"/>
    </source>
</evidence>
<keyword evidence="10" id="KW-0418">Kinase</keyword>
<evidence type="ECO:0000256" key="5">
    <source>
        <dbReference type="ARBA" id="ARBA00022630"/>
    </source>
</evidence>
<keyword evidence="4" id="KW-0597">Phosphoprotein</keyword>
<keyword evidence="11" id="KW-0067">ATP-binding</keyword>
<dbReference type="GO" id="GO:0004673">
    <property type="term" value="F:protein histidine kinase activity"/>
    <property type="evidence" value="ECO:0007669"/>
    <property type="project" value="UniProtKB-EC"/>
</dbReference>
<dbReference type="SUPFAM" id="SSF55785">
    <property type="entry name" value="PYP-like sensor domain (PAS domain)"/>
    <property type="match status" value="1"/>
</dbReference>
<dbReference type="PROSITE" id="PS50113">
    <property type="entry name" value="PAC"/>
    <property type="match status" value="1"/>
</dbReference>
<dbReference type="InterPro" id="IPR011102">
    <property type="entry name" value="Sig_transdc_His_kinase_HWE"/>
</dbReference>
<dbReference type="Gene3D" id="3.30.565.10">
    <property type="entry name" value="Histidine kinase-like ATPase, C-terminal domain"/>
    <property type="match status" value="1"/>
</dbReference>
<proteinExistence type="predicted"/>
<evidence type="ECO:0000256" key="4">
    <source>
        <dbReference type="ARBA" id="ARBA00022553"/>
    </source>
</evidence>
<keyword evidence="8" id="KW-0677">Repeat</keyword>
<keyword evidence="9" id="KW-0547">Nucleotide-binding</keyword>
<evidence type="ECO:0000256" key="3">
    <source>
        <dbReference type="ARBA" id="ARBA00021740"/>
    </source>
</evidence>
<evidence type="ECO:0000259" key="14">
    <source>
        <dbReference type="PROSITE" id="PS50113"/>
    </source>
</evidence>
<dbReference type="AlphaFoldDB" id="A0A3S0T1S4"/>
<dbReference type="InterPro" id="IPR036890">
    <property type="entry name" value="HATPase_C_sf"/>
</dbReference>
<keyword evidence="5" id="KW-0285">Flavoprotein</keyword>
<comment type="caution">
    <text evidence="15">The sequence shown here is derived from an EMBL/GenBank/DDBJ whole genome shotgun (WGS) entry which is preliminary data.</text>
</comment>
<dbReference type="PROSITE" id="PS50112">
    <property type="entry name" value="PAS"/>
    <property type="match status" value="1"/>
</dbReference>
<dbReference type="EMBL" id="RIBW01000001">
    <property type="protein sequence ID" value="RUM04555.1"/>
    <property type="molecule type" value="Genomic_DNA"/>
</dbReference>
<dbReference type="GO" id="GO:0005524">
    <property type="term" value="F:ATP binding"/>
    <property type="evidence" value="ECO:0007669"/>
    <property type="project" value="UniProtKB-KW"/>
</dbReference>
<sequence length="341" mass="37790">MIMKLFSNSSRSRERFLEAILQSAIEYAIISTDLDGLVTTWNEGARRILGWDEAEMVGRPAAVIFTEEDRQAGVLQREMTAALTEGHGNDERWHVRKDGSLFWASGQMMALTTDDGEVEGFVKILRDQTEQRENEERQRVLMHELSHRMKNTLTVIQAITSQSFRNASSIEDAEQAISARINAYAKAHEILLQRNWLGATLTAIVEATAINLGLETSERFKASGPAVELGPQAALCFSLVLHELVTNANKYGALSGETGIVEIDWSVRDEAGDKRLDFRWREVGGPAVEAPDKKGFGFRLINSSLSAFGDVTVGYAPTGFVLSVDASLLKLQFKTYSDAEE</sequence>
<dbReference type="Pfam" id="PF00989">
    <property type="entry name" value="PAS"/>
    <property type="match status" value="1"/>
</dbReference>
<dbReference type="CDD" id="cd00130">
    <property type="entry name" value="PAS"/>
    <property type="match status" value="1"/>
</dbReference>
<dbReference type="Pfam" id="PF07536">
    <property type="entry name" value="HWE_HK"/>
    <property type="match status" value="1"/>
</dbReference>